<reference evidence="2 3" key="1">
    <citation type="submission" date="2018-09" db="EMBL/GenBank/DDBJ databases">
        <title>A high-quality reference genome of wild soybean provides a powerful tool to mine soybean genomes.</title>
        <authorList>
            <person name="Xie M."/>
            <person name="Chung C.Y.L."/>
            <person name="Li M.-W."/>
            <person name="Wong F.-L."/>
            <person name="Chan T.-F."/>
            <person name="Lam H.-M."/>
        </authorList>
    </citation>
    <scope>NUCLEOTIDE SEQUENCE [LARGE SCALE GENOMIC DNA]</scope>
    <source>
        <strain evidence="3">cv. W05</strain>
        <tissue evidence="2">Hypocotyl of etiolated seedlings</tissue>
    </source>
</reference>
<keyword evidence="3" id="KW-1185">Reference proteome</keyword>
<evidence type="ECO:0008006" key="4">
    <source>
        <dbReference type="Google" id="ProtNLM"/>
    </source>
</evidence>
<gene>
    <name evidence="2" type="ORF">D0Y65_048254</name>
</gene>
<dbReference type="Proteomes" id="UP000289340">
    <property type="component" value="Chromosome 18"/>
</dbReference>
<sequence>MMIAHFKYTHIDLWDFVDNGNHIPYDVELNEIHESQWTEEQKQIFMLNSKALDVLSCALSEEVYTKSLEELVGTLKVHEQELQQDEGTKKGKYLALNAYKLKKVPLSKEFSSRPSSKSVSKALSMDNSSNKEFEEESNEDDELALISRKIRKMWKNKSRSKWKNSSKKSSIICYECKKPRHFKSECLKLEKSKDKYKHYMSKDKKGLMSTWENLDDTTFDEEGEEEAKLCLMAYTTYEESESKQNEINLNYHESLKKTYHKLFLSLSIISKAYKNLQKSLRNCPKITIN</sequence>
<dbReference type="AlphaFoldDB" id="A0A445FSD3"/>
<proteinExistence type="predicted"/>
<organism evidence="2 3">
    <name type="scientific">Glycine soja</name>
    <name type="common">Wild soybean</name>
    <dbReference type="NCBI Taxonomy" id="3848"/>
    <lineage>
        <taxon>Eukaryota</taxon>
        <taxon>Viridiplantae</taxon>
        <taxon>Streptophyta</taxon>
        <taxon>Embryophyta</taxon>
        <taxon>Tracheophyta</taxon>
        <taxon>Spermatophyta</taxon>
        <taxon>Magnoliopsida</taxon>
        <taxon>eudicotyledons</taxon>
        <taxon>Gunneridae</taxon>
        <taxon>Pentapetalae</taxon>
        <taxon>rosids</taxon>
        <taxon>fabids</taxon>
        <taxon>Fabales</taxon>
        <taxon>Fabaceae</taxon>
        <taxon>Papilionoideae</taxon>
        <taxon>50 kb inversion clade</taxon>
        <taxon>NPAAA clade</taxon>
        <taxon>indigoferoid/millettioid clade</taxon>
        <taxon>Phaseoleae</taxon>
        <taxon>Glycine</taxon>
        <taxon>Glycine subgen. Soja</taxon>
    </lineage>
</organism>
<evidence type="ECO:0000256" key="1">
    <source>
        <dbReference type="SAM" id="MobiDB-lite"/>
    </source>
</evidence>
<dbReference type="InterPro" id="IPR036875">
    <property type="entry name" value="Znf_CCHC_sf"/>
</dbReference>
<dbReference type="GO" id="GO:0008270">
    <property type="term" value="F:zinc ion binding"/>
    <property type="evidence" value="ECO:0007669"/>
    <property type="project" value="InterPro"/>
</dbReference>
<protein>
    <recommendedName>
        <fullName evidence="4">CCHC-type domain-containing protein</fullName>
    </recommendedName>
</protein>
<evidence type="ECO:0000313" key="3">
    <source>
        <dbReference type="Proteomes" id="UP000289340"/>
    </source>
</evidence>
<evidence type="ECO:0000313" key="2">
    <source>
        <dbReference type="EMBL" id="RZB51754.1"/>
    </source>
</evidence>
<name>A0A445FSD3_GLYSO</name>
<dbReference type="EMBL" id="QZWG01000018">
    <property type="protein sequence ID" value="RZB51754.1"/>
    <property type="molecule type" value="Genomic_DNA"/>
</dbReference>
<accession>A0A445FSD3</accession>
<feature type="compositionally biased region" description="Low complexity" evidence="1">
    <location>
        <begin position="110"/>
        <end position="130"/>
    </location>
</feature>
<dbReference type="SUPFAM" id="SSF57756">
    <property type="entry name" value="Retrovirus zinc finger-like domains"/>
    <property type="match status" value="1"/>
</dbReference>
<feature type="region of interest" description="Disordered" evidence="1">
    <location>
        <begin position="110"/>
        <end position="138"/>
    </location>
</feature>
<comment type="caution">
    <text evidence="2">The sequence shown here is derived from an EMBL/GenBank/DDBJ whole genome shotgun (WGS) entry which is preliminary data.</text>
</comment>
<dbReference type="GO" id="GO:0003676">
    <property type="term" value="F:nucleic acid binding"/>
    <property type="evidence" value="ECO:0007669"/>
    <property type="project" value="InterPro"/>
</dbReference>